<dbReference type="InterPro" id="IPR039418">
    <property type="entry name" value="LexA-like"/>
</dbReference>
<dbReference type="SUPFAM" id="SSF47413">
    <property type="entry name" value="lambda repressor-like DNA-binding domains"/>
    <property type="match status" value="1"/>
</dbReference>
<dbReference type="Proteomes" id="UP000188169">
    <property type="component" value="Unassembled WGS sequence"/>
</dbReference>
<dbReference type="Gene3D" id="2.10.109.10">
    <property type="entry name" value="Umud Fragment, subunit A"/>
    <property type="match status" value="1"/>
</dbReference>
<evidence type="ECO:0000256" key="2">
    <source>
        <dbReference type="ARBA" id="ARBA00023125"/>
    </source>
</evidence>
<dbReference type="EMBL" id="FUGD01000075">
    <property type="protein sequence ID" value="SJM37155.1"/>
    <property type="molecule type" value="Genomic_DNA"/>
</dbReference>
<keyword evidence="2" id="KW-0238">DNA-binding</keyword>
<organism evidence="5 6">
    <name type="scientific">Psychrobacter pasteurii</name>
    <dbReference type="NCBI Taxonomy" id="1945520"/>
    <lineage>
        <taxon>Bacteria</taxon>
        <taxon>Pseudomonadati</taxon>
        <taxon>Pseudomonadota</taxon>
        <taxon>Gammaproteobacteria</taxon>
        <taxon>Moraxellales</taxon>
        <taxon>Moraxellaceae</taxon>
        <taxon>Psychrobacter</taxon>
    </lineage>
</organism>
<protein>
    <submittedName>
        <fullName evidence="5">HTH-type transcriptional regulator PrtR</fullName>
    </submittedName>
</protein>
<dbReference type="PANTHER" id="PTHR40661">
    <property type="match status" value="1"/>
</dbReference>
<keyword evidence="1" id="KW-0805">Transcription regulation</keyword>
<reference evidence="6" key="1">
    <citation type="submission" date="2017-02" db="EMBL/GenBank/DDBJ databases">
        <authorList>
            <person name="Mornico D."/>
        </authorList>
    </citation>
    <scope>NUCLEOTIDE SEQUENCE [LARGE SCALE GENOMIC DNA]</scope>
</reference>
<sequence>MNTLPERLKYAREQLNMSQSEVAEAVGMKQPSYYQLESGKTQRSRYINEIANVLKVDVDWLVYGKGKAKKGSEANQADLLAEGAVILIGGSTKYPLVKIPYLDIKASCGPGYVNEENPEAHTQSFTVEFLRNNNLPTDGKGLILMHACSDSMGYTIPHGTLMLVNTNESEYDNFINNKIYVFNADGEMICKRAVKNLDGSVVLKSDNADKDTYPDQIISRDTFSQFRLFGRVRYTFAQH</sequence>
<keyword evidence="6" id="KW-1185">Reference proteome</keyword>
<dbReference type="CDD" id="cd00093">
    <property type="entry name" value="HTH_XRE"/>
    <property type="match status" value="1"/>
</dbReference>
<dbReference type="OrthoDB" id="9791537at2"/>
<proteinExistence type="predicted"/>
<evidence type="ECO:0000256" key="3">
    <source>
        <dbReference type="ARBA" id="ARBA00023163"/>
    </source>
</evidence>
<dbReference type="STRING" id="1945520.A1019T_01126"/>
<dbReference type="PANTHER" id="PTHR40661:SF3">
    <property type="entry name" value="FELS-1 PROPHAGE TRANSCRIPTIONAL REGULATOR"/>
    <property type="match status" value="1"/>
</dbReference>
<name>A0A1R4EF72_9GAMM</name>
<dbReference type="InterPro" id="IPR015927">
    <property type="entry name" value="Peptidase_S24_S26A/B/C"/>
</dbReference>
<dbReference type="InterPro" id="IPR036286">
    <property type="entry name" value="LexA/Signal_pep-like_sf"/>
</dbReference>
<dbReference type="Pfam" id="PF01381">
    <property type="entry name" value="HTH_3"/>
    <property type="match status" value="1"/>
</dbReference>
<dbReference type="InterPro" id="IPR010982">
    <property type="entry name" value="Lambda_DNA-bd_dom_sf"/>
</dbReference>
<gene>
    <name evidence="5" type="primary">prtR</name>
    <name evidence="5" type="ORF">A1019T_01126</name>
</gene>
<dbReference type="InterPro" id="IPR001387">
    <property type="entry name" value="Cro/C1-type_HTH"/>
</dbReference>
<dbReference type="CDD" id="cd06529">
    <property type="entry name" value="S24_LexA-like"/>
    <property type="match status" value="1"/>
</dbReference>
<dbReference type="AlphaFoldDB" id="A0A1R4EF72"/>
<keyword evidence="3" id="KW-0804">Transcription</keyword>
<dbReference type="SUPFAM" id="SSF51306">
    <property type="entry name" value="LexA/Signal peptidase"/>
    <property type="match status" value="1"/>
</dbReference>
<dbReference type="GO" id="GO:0003677">
    <property type="term" value="F:DNA binding"/>
    <property type="evidence" value="ECO:0007669"/>
    <property type="project" value="UniProtKB-KW"/>
</dbReference>
<evidence type="ECO:0000256" key="1">
    <source>
        <dbReference type="ARBA" id="ARBA00023015"/>
    </source>
</evidence>
<evidence type="ECO:0000259" key="4">
    <source>
        <dbReference type="PROSITE" id="PS50943"/>
    </source>
</evidence>
<dbReference type="SMART" id="SM00530">
    <property type="entry name" value="HTH_XRE"/>
    <property type="match status" value="1"/>
</dbReference>
<dbReference type="RefSeq" id="WP_077448559.1">
    <property type="nucleotide sequence ID" value="NZ_FUGD01000075.1"/>
</dbReference>
<feature type="domain" description="HTH cro/C1-type" evidence="4">
    <location>
        <begin position="8"/>
        <end position="61"/>
    </location>
</feature>
<dbReference type="PROSITE" id="PS50943">
    <property type="entry name" value="HTH_CROC1"/>
    <property type="match status" value="1"/>
</dbReference>
<dbReference type="Gene3D" id="1.10.260.40">
    <property type="entry name" value="lambda repressor-like DNA-binding domains"/>
    <property type="match status" value="1"/>
</dbReference>
<evidence type="ECO:0000313" key="5">
    <source>
        <dbReference type="EMBL" id="SJM37155.1"/>
    </source>
</evidence>
<accession>A0A1R4EF72</accession>
<dbReference type="Pfam" id="PF00717">
    <property type="entry name" value="Peptidase_S24"/>
    <property type="match status" value="1"/>
</dbReference>
<evidence type="ECO:0000313" key="6">
    <source>
        <dbReference type="Proteomes" id="UP000188169"/>
    </source>
</evidence>